<dbReference type="Proteomes" id="UP001500427">
    <property type="component" value="Unassembled WGS sequence"/>
</dbReference>
<accession>A0ABP9JL82</accession>
<name>A0ABP9JL82_9MICO</name>
<gene>
    <name evidence="1" type="ORF">GCM10023258_34210</name>
</gene>
<comment type="caution">
    <text evidence="1">The sequence shown here is derived from an EMBL/GenBank/DDBJ whole genome shotgun (WGS) entry which is preliminary data.</text>
</comment>
<dbReference type="RefSeq" id="WP_345508728.1">
    <property type="nucleotide sequence ID" value="NZ_BAABIW010000024.1"/>
</dbReference>
<sequence>MEDHDVTEALRVLEALIVRCEAGELHAEPLDLAAMRGALAALESLDGSVSPTA</sequence>
<protein>
    <submittedName>
        <fullName evidence="1">Uncharacterized protein</fullName>
    </submittedName>
</protein>
<reference evidence="2" key="1">
    <citation type="journal article" date="2019" name="Int. J. Syst. Evol. Microbiol.">
        <title>The Global Catalogue of Microorganisms (GCM) 10K type strain sequencing project: providing services to taxonomists for standard genome sequencing and annotation.</title>
        <authorList>
            <consortium name="The Broad Institute Genomics Platform"/>
            <consortium name="The Broad Institute Genome Sequencing Center for Infectious Disease"/>
            <person name="Wu L."/>
            <person name="Ma J."/>
        </authorList>
    </citation>
    <scope>NUCLEOTIDE SEQUENCE [LARGE SCALE GENOMIC DNA]</scope>
    <source>
        <strain evidence="2">JCM 17687</strain>
    </source>
</reference>
<keyword evidence="2" id="KW-1185">Reference proteome</keyword>
<evidence type="ECO:0000313" key="1">
    <source>
        <dbReference type="EMBL" id="GAA5033934.1"/>
    </source>
</evidence>
<proteinExistence type="predicted"/>
<evidence type="ECO:0000313" key="2">
    <source>
        <dbReference type="Proteomes" id="UP001500427"/>
    </source>
</evidence>
<organism evidence="1 2">
    <name type="scientific">Terrabacter aeriphilus</name>
    <dbReference type="NCBI Taxonomy" id="515662"/>
    <lineage>
        <taxon>Bacteria</taxon>
        <taxon>Bacillati</taxon>
        <taxon>Actinomycetota</taxon>
        <taxon>Actinomycetes</taxon>
        <taxon>Micrococcales</taxon>
        <taxon>Intrasporangiaceae</taxon>
        <taxon>Terrabacter</taxon>
    </lineage>
</organism>
<dbReference type="EMBL" id="BAABIW010000024">
    <property type="protein sequence ID" value="GAA5033934.1"/>
    <property type="molecule type" value="Genomic_DNA"/>
</dbReference>